<gene>
    <name evidence="4" type="primary">vgrG</name>
    <name evidence="4" type="ORF">V4F39_19435</name>
</gene>
<feature type="compositionally biased region" description="Basic and acidic residues" evidence="1">
    <location>
        <begin position="861"/>
        <end position="879"/>
    </location>
</feature>
<dbReference type="Gene3D" id="4.10.220.110">
    <property type="match status" value="1"/>
</dbReference>
<name>A0AAW9QAL2_9BURK</name>
<dbReference type="Proteomes" id="UP001336250">
    <property type="component" value="Unassembled WGS sequence"/>
</dbReference>
<dbReference type="Gene3D" id="2.40.50.230">
    <property type="entry name" value="Gp5 N-terminal domain"/>
    <property type="match status" value="1"/>
</dbReference>
<dbReference type="EMBL" id="JAZIBG010000036">
    <property type="protein sequence ID" value="MEF7616096.1"/>
    <property type="molecule type" value="Genomic_DNA"/>
</dbReference>
<feature type="domain" description="Gp5/Type VI secretion system Vgr protein OB-fold" evidence="2">
    <location>
        <begin position="390"/>
        <end position="446"/>
    </location>
</feature>
<dbReference type="Pfam" id="PF13296">
    <property type="entry name" value="T6SS_Vgr"/>
    <property type="match status" value="1"/>
</dbReference>
<dbReference type="RefSeq" id="WP_332291469.1">
    <property type="nucleotide sequence ID" value="NZ_JAZIBG010000036.1"/>
</dbReference>
<reference evidence="4 5" key="1">
    <citation type="submission" date="2024-02" db="EMBL/GenBank/DDBJ databases">
        <title>Genome sequence of Aquincola sp. MAHUQ-54.</title>
        <authorList>
            <person name="Huq M.A."/>
        </authorList>
    </citation>
    <scope>NUCLEOTIDE SEQUENCE [LARGE SCALE GENOMIC DNA]</scope>
    <source>
        <strain evidence="4 5">MAHUQ-54</strain>
    </source>
</reference>
<dbReference type="SUPFAM" id="SSF69255">
    <property type="entry name" value="gp5 N-terminal domain-like"/>
    <property type="match status" value="1"/>
</dbReference>
<dbReference type="AlphaFoldDB" id="A0AAW9QAL2"/>
<evidence type="ECO:0000313" key="5">
    <source>
        <dbReference type="Proteomes" id="UP001336250"/>
    </source>
</evidence>
<dbReference type="InterPro" id="IPR037026">
    <property type="entry name" value="Vgr_OB-fold_dom_sf"/>
</dbReference>
<dbReference type="Pfam" id="PF04717">
    <property type="entry name" value="Phage_base_V"/>
    <property type="match status" value="1"/>
</dbReference>
<feature type="region of interest" description="Disordered" evidence="1">
    <location>
        <begin position="856"/>
        <end position="879"/>
    </location>
</feature>
<accession>A0AAW9QAL2</accession>
<keyword evidence="5" id="KW-1185">Reference proteome</keyword>
<dbReference type="Pfam" id="PF05954">
    <property type="entry name" value="Phage_GPD"/>
    <property type="match status" value="1"/>
</dbReference>
<evidence type="ECO:0000256" key="1">
    <source>
        <dbReference type="SAM" id="MobiDB-lite"/>
    </source>
</evidence>
<feature type="domain" description="Putative type VI secretion system Rhs element associated Vgr" evidence="3">
    <location>
        <begin position="466"/>
        <end position="535"/>
    </location>
</feature>
<dbReference type="SUPFAM" id="SSF69279">
    <property type="entry name" value="Phage tail proteins"/>
    <property type="match status" value="2"/>
</dbReference>
<comment type="caution">
    <text evidence="4">The sequence shown here is derived from an EMBL/GenBank/DDBJ whole genome shotgun (WGS) entry which is preliminary data.</text>
</comment>
<sequence>MHDGLLETTPTPHALEILGADGPLRLPVVAVSGEDVLAGDYRYDIRCEPGPAPWTASAMLHCRARLGLGTGQAAAQGRWIWGVVTAATLQLTGGVPRWRLVLEPRLALLAGVQLQEVFLGQTSVETVQQVLAAHGLGAAWQRWDLAEHYPPFAQRTCFGQPALGFVHWLLEYEGIAWRYEHGESGETLVCFDHPGGARRGAHVAAVRRAAAAGLVAAGEPETLTHAALHSRAAATHVHLSDYDPAQADLDLHVDAGAAEGGWLHLHGEHYRQPADGERLARVRLQALQCRAEVLRATGPWLGLMAGDVFTLRDPDPALGRGWLVTRLVCRSDRRGRLEVAFEASDAQAAWRPARRTPRPAMHGVLPALVQPAGASGEPRAAPIDEHGHYRVRYPWQPPGPGSRDLRMAQAYAGPRYGVHAPLKAETEVWLAHAHGDPDRPIILGAAHCGGQPDVVTARHASRSRLRTFGGNELRLEDLQGRRHVHLASPHATSQLGLGHHVDAADAERGHGAELRTDGHGVLRTGATLLMTTAEAGPVEAGGAPPASLANARERATLAELLRFQRNRSTAAGQVGVLPHQGVDEAQALQEALQRAAEQPGTPGAPHLVQWAEAGQVNTAPTVVLAGSRHLSAWSLGPQDWLAGGTLDLAAQAATRLHVEHGGRRSFVSQGDHEILVGSGRLHVLVEGNLTLQAGGTARLKSGGASVALTRGGHAGLRAEGTATFAAGLHVARAPAVSLGGGGSALGVEGVPLAAPASPLAWIELRHSYPDMKPMVGAPYKLFFETGEVREGHLDEHGFVRLEGIPDAPARMELGEDARDAAPRHELPASCVFGASVTDLPSALAVREQYLNQEADEIEGLTEERDHGLLHHYDDADGAR</sequence>
<dbReference type="Gene3D" id="2.30.110.50">
    <property type="match status" value="1"/>
</dbReference>
<dbReference type="InterPro" id="IPR028244">
    <property type="entry name" value="T6SS_Rhs_Vgr_dom"/>
</dbReference>
<dbReference type="NCBIfam" id="TIGR01646">
    <property type="entry name" value="vgr_GE"/>
    <property type="match status" value="1"/>
</dbReference>
<dbReference type="InterPro" id="IPR006533">
    <property type="entry name" value="T6SS_Vgr_RhsGE"/>
</dbReference>
<dbReference type="Gene3D" id="3.55.50.10">
    <property type="entry name" value="Baseplate protein-like domains"/>
    <property type="match status" value="1"/>
</dbReference>
<proteinExistence type="predicted"/>
<protein>
    <submittedName>
        <fullName evidence="4">Type VI secretion system tip protein VgrG</fullName>
    </submittedName>
</protein>
<evidence type="ECO:0000313" key="4">
    <source>
        <dbReference type="EMBL" id="MEF7616096.1"/>
    </source>
</evidence>
<evidence type="ECO:0000259" key="2">
    <source>
        <dbReference type="Pfam" id="PF04717"/>
    </source>
</evidence>
<evidence type="ECO:0000259" key="3">
    <source>
        <dbReference type="Pfam" id="PF13296"/>
    </source>
</evidence>
<dbReference type="InterPro" id="IPR006531">
    <property type="entry name" value="Gp5/Vgr_OB"/>
</dbReference>
<organism evidence="4 5">
    <name type="scientific">Aquincola agrisoli</name>
    <dbReference type="NCBI Taxonomy" id="3119538"/>
    <lineage>
        <taxon>Bacteria</taxon>
        <taxon>Pseudomonadati</taxon>
        <taxon>Pseudomonadota</taxon>
        <taxon>Betaproteobacteria</taxon>
        <taxon>Burkholderiales</taxon>
        <taxon>Sphaerotilaceae</taxon>
        <taxon>Aquincola</taxon>
    </lineage>
</organism>